<comment type="caution">
    <text evidence="2">The sequence shown here is derived from an EMBL/GenBank/DDBJ whole genome shotgun (WGS) entry which is preliminary data.</text>
</comment>
<keyword evidence="3" id="KW-1185">Reference proteome</keyword>
<proteinExistence type="predicted"/>
<name>A0ABN9S2J9_9DINO</name>
<evidence type="ECO:0000313" key="2">
    <source>
        <dbReference type="EMBL" id="CAK0825792.1"/>
    </source>
</evidence>
<feature type="compositionally biased region" description="Low complexity" evidence="1">
    <location>
        <begin position="12"/>
        <end position="22"/>
    </location>
</feature>
<organism evidence="2 3">
    <name type="scientific">Prorocentrum cordatum</name>
    <dbReference type="NCBI Taxonomy" id="2364126"/>
    <lineage>
        <taxon>Eukaryota</taxon>
        <taxon>Sar</taxon>
        <taxon>Alveolata</taxon>
        <taxon>Dinophyceae</taxon>
        <taxon>Prorocentrales</taxon>
        <taxon>Prorocentraceae</taxon>
        <taxon>Prorocentrum</taxon>
    </lineage>
</organism>
<evidence type="ECO:0000256" key="1">
    <source>
        <dbReference type="SAM" id="MobiDB-lite"/>
    </source>
</evidence>
<evidence type="ECO:0000313" key="3">
    <source>
        <dbReference type="Proteomes" id="UP001189429"/>
    </source>
</evidence>
<feature type="region of interest" description="Disordered" evidence="1">
    <location>
        <begin position="1"/>
        <end position="22"/>
    </location>
</feature>
<gene>
    <name evidence="2" type="ORF">PCOR1329_LOCUS25835</name>
</gene>
<protein>
    <submittedName>
        <fullName evidence="2">Uncharacterized protein</fullName>
    </submittedName>
</protein>
<accession>A0ABN9S2J9</accession>
<reference evidence="2" key="1">
    <citation type="submission" date="2023-10" db="EMBL/GenBank/DDBJ databases">
        <authorList>
            <person name="Chen Y."/>
            <person name="Shah S."/>
            <person name="Dougan E. K."/>
            <person name="Thang M."/>
            <person name="Chan C."/>
        </authorList>
    </citation>
    <scope>NUCLEOTIDE SEQUENCE [LARGE SCALE GENOMIC DNA]</scope>
</reference>
<dbReference type="Proteomes" id="UP001189429">
    <property type="component" value="Unassembled WGS sequence"/>
</dbReference>
<sequence length="176" mass="20131">MDLPPRRGCPNRTAAPRRAPCARAERRAAQHLLRALGEVVQRRDEASSRLGQALRRARAVTVAPPRMPLVELVSHLLLPIRRLLAIGPIACRSGAPDAPSLWPRREGWLPWTRMPRRRLVVARARWHPRRGQKRSWRQLRGPLWPRRKFASVELTDQVEVASGCGLLLEWLLSLSR</sequence>
<dbReference type="EMBL" id="CAUYUJ010009085">
    <property type="protein sequence ID" value="CAK0825792.1"/>
    <property type="molecule type" value="Genomic_DNA"/>
</dbReference>